<gene>
    <name evidence="1" type="ORF">AVDCRST_MAG90-1144</name>
</gene>
<reference evidence="1" key="1">
    <citation type="submission" date="2020-02" db="EMBL/GenBank/DDBJ databases">
        <authorList>
            <person name="Meier V. D."/>
        </authorList>
    </citation>
    <scope>NUCLEOTIDE SEQUENCE</scope>
    <source>
        <strain evidence="1">AVDCRST_MAG90</strain>
    </source>
</reference>
<accession>A0A6J4L6W9</accession>
<dbReference type="AlphaFoldDB" id="A0A6J4L6W9"/>
<dbReference type="EMBL" id="CADCUC010000209">
    <property type="protein sequence ID" value="CAA9322887.1"/>
    <property type="molecule type" value="Genomic_DNA"/>
</dbReference>
<sequence length="86" mass="9118">MVDASRSSDQQTTLDAIASLAEEIARVSPECADKALSIIRLLGTLDGKPDKASIEDAIEEQAAGDLSDTTVRNATSAVIRTMRNEV</sequence>
<evidence type="ECO:0000313" key="1">
    <source>
        <dbReference type="EMBL" id="CAA9322887.1"/>
    </source>
</evidence>
<protein>
    <submittedName>
        <fullName evidence="1">Uncharacterized protein</fullName>
    </submittedName>
</protein>
<name>A0A6J4L6W9_9HYPH</name>
<proteinExistence type="predicted"/>
<organism evidence="1">
    <name type="scientific">uncultured Microvirga sp</name>
    <dbReference type="NCBI Taxonomy" id="412392"/>
    <lineage>
        <taxon>Bacteria</taxon>
        <taxon>Pseudomonadati</taxon>
        <taxon>Pseudomonadota</taxon>
        <taxon>Alphaproteobacteria</taxon>
        <taxon>Hyphomicrobiales</taxon>
        <taxon>Methylobacteriaceae</taxon>
        <taxon>Microvirga</taxon>
        <taxon>environmental samples</taxon>
    </lineage>
</organism>